<dbReference type="InterPro" id="IPR029058">
    <property type="entry name" value="AB_hydrolase_fold"/>
</dbReference>
<proteinExistence type="predicted"/>
<keyword evidence="3" id="KW-1185">Reference proteome</keyword>
<dbReference type="OrthoDB" id="408631at2759"/>
<feature type="domain" description="Carboxylesterase type B" evidence="1">
    <location>
        <begin position="135"/>
        <end position="604"/>
    </location>
</feature>
<dbReference type="InterPro" id="IPR002018">
    <property type="entry name" value="CarbesteraseB"/>
</dbReference>
<protein>
    <submittedName>
        <fullName evidence="2">Type-B carboxylesterase lipase family protein</fullName>
    </submittedName>
</protein>
<organism evidence="2 3">
    <name type="scientific">Lyophyllum shimeji</name>
    <name type="common">Hon-shimeji</name>
    <name type="synonym">Tricholoma shimeji</name>
    <dbReference type="NCBI Taxonomy" id="47721"/>
    <lineage>
        <taxon>Eukaryota</taxon>
        <taxon>Fungi</taxon>
        <taxon>Dikarya</taxon>
        <taxon>Basidiomycota</taxon>
        <taxon>Agaricomycotina</taxon>
        <taxon>Agaricomycetes</taxon>
        <taxon>Agaricomycetidae</taxon>
        <taxon>Agaricales</taxon>
        <taxon>Tricholomatineae</taxon>
        <taxon>Lyophyllaceae</taxon>
        <taxon>Lyophyllum</taxon>
    </lineage>
</organism>
<name>A0A9P3Q099_LYOSH</name>
<accession>A0A9P3Q099</accession>
<dbReference type="Gene3D" id="3.40.50.1820">
    <property type="entry name" value="alpha/beta hydrolase"/>
    <property type="match status" value="1"/>
</dbReference>
<dbReference type="PROSITE" id="PS00941">
    <property type="entry name" value="CARBOXYLESTERASE_B_2"/>
    <property type="match status" value="1"/>
</dbReference>
<dbReference type="SUPFAM" id="SSF53474">
    <property type="entry name" value="alpha/beta-Hydrolases"/>
    <property type="match status" value="1"/>
</dbReference>
<dbReference type="EMBL" id="BRPK01000018">
    <property type="protein sequence ID" value="GLB44901.1"/>
    <property type="molecule type" value="Genomic_DNA"/>
</dbReference>
<comment type="caution">
    <text evidence="2">The sequence shown here is derived from an EMBL/GenBank/DDBJ whole genome shotgun (WGS) entry which is preliminary data.</text>
</comment>
<sequence length="682" mass="74604">MKGSDITMRNWFTFQGHIYSTTWTMRSNASRRRRVTPATSCYLSWLTSQSRLISYVRGELMRVEVIHQRLVTQTGTVIFAIAASADLVQVSTRGQTLMFPAFKTRILSDSLPGRNPRTRSASPPALLAIRGSPTPVVDLGYAQYSGTFNETTKTTEFLGIRFAAPPTGTLRWQPPHPPASTPGIQKAETQPPTCFFHGIPEGMSPTSPFRDDTLRKREFHPSEDCLFLNVYLPGQLSQRKRVPVVVWIHGGGYMSGSAQGLTGADVSDGKDLIRESNNGVVVVVIQYRLGLFGFLSGSEVKKNGVLNAGLLDQQFALQWVQKNIQKFNGDPARVAIWGVSAGAGSVLQHVIANGGRTWPPLFRAGITSSTFLPSQYGYSDRIPELLYKEVVSQTNCSSESDTLACLRAVDVSVLDELNSKIAAAGFYGTFAFVPVVDGEFIRERPTEALKKGNVNGEIILATTNTFEGAIFIDPKTPSNVDVKNYVAQLFPTLDAKEIAAAASQYENLGSPTFQVTAIMGEAIFICPTYYLLQAFGGHGYKSEFAIPPGNHGNDAAYYFPNGNVPPFANADFIKAFSESFLDFAMALNPNVKSGGSTITPSWAPWFGVTEMLFNRTEGGLPDIRAIKTSSALLERCSFWESVSASSGHTAIQERSVQSVYVQAEEFFFGAISQPEREKDRKA</sequence>
<evidence type="ECO:0000313" key="2">
    <source>
        <dbReference type="EMBL" id="GLB44901.1"/>
    </source>
</evidence>
<dbReference type="InterPro" id="IPR050309">
    <property type="entry name" value="Type-B_Carboxylest/Lipase"/>
</dbReference>
<dbReference type="Pfam" id="PF00135">
    <property type="entry name" value="COesterase"/>
    <property type="match status" value="1"/>
</dbReference>
<evidence type="ECO:0000313" key="3">
    <source>
        <dbReference type="Proteomes" id="UP001063166"/>
    </source>
</evidence>
<reference evidence="2" key="1">
    <citation type="submission" date="2022-07" db="EMBL/GenBank/DDBJ databases">
        <title>The genome of Lyophyllum shimeji provides insight into the initial evolution of ectomycorrhizal fungal genome.</title>
        <authorList>
            <person name="Kobayashi Y."/>
            <person name="Shibata T."/>
            <person name="Hirakawa H."/>
            <person name="Shigenobu S."/>
            <person name="Nishiyama T."/>
            <person name="Yamada A."/>
            <person name="Hasebe M."/>
            <person name="Kawaguchi M."/>
        </authorList>
    </citation>
    <scope>NUCLEOTIDE SEQUENCE</scope>
    <source>
        <strain evidence="2">AT787</strain>
    </source>
</reference>
<dbReference type="PANTHER" id="PTHR11559">
    <property type="entry name" value="CARBOXYLESTERASE"/>
    <property type="match status" value="1"/>
</dbReference>
<dbReference type="AlphaFoldDB" id="A0A9P3Q099"/>
<gene>
    <name evidence="2" type="ORF">LshimejAT787_1802380</name>
</gene>
<dbReference type="Proteomes" id="UP001063166">
    <property type="component" value="Unassembled WGS sequence"/>
</dbReference>
<dbReference type="InterPro" id="IPR019819">
    <property type="entry name" value="Carboxylesterase_B_CS"/>
</dbReference>
<evidence type="ECO:0000259" key="1">
    <source>
        <dbReference type="Pfam" id="PF00135"/>
    </source>
</evidence>